<comment type="caution">
    <text evidence="3">The sequence shown here is derived from an EMBL/GenBank/DDBJ whole genome shotgun (WGS) entry which is preliminary data.</text>
</comment>
<accession>K0SGZ9</accession>
<evidence type="ECO:0000256" key="2">
    <source>
        <dbReference type="SAM" id="Phobius"/>
    </source>
</evidence>
<evidence type="ECO:0000313" key="4">
    <source>
        <dbReference type="Proteomes" id="UP000266841"/>
    </source>
</evidence>
<name>K0SGZ9_THAOC</name>
<feature type="region of interest" description="Disordered" evidence="1">
    <location>
        <begin position="102"/>
        <end position="136"/>
    </location>
</feature>
<dbReference type="AlphaFoldDB" id="K0SGZ9"/>
<sequence length="312" mass="34560">MPQARKKVDNKPLESRARRGRGARKQGEPVWSRAGTLWCHGVTRSMMCGGYLGDGDSGWGRRRLNSRVPIPTGGGGVRTLLRKTKNKTYSAIRVRKPSQLSLDQSPVGLPVQRSKSNGSGDSHVCTEPPRANSWDEVTTQQPGAGFVSYLRDYHDHSTAAEDEGMKTIVRTLEGVLRKALICCVIFIAGTMFPQLSSVASHLMELSFVAWATCLLIVILGRIQGNRRQNNTSIMHNDLQTPYSQVDIESQSLEQSLIPGTTGIPAQPTASREMVQFDQEEQELQAERQQIPVESLYIMSKNERIIPKTFAAN</sequence>
<evidence type="ECO:0000313" key="3">
    <source>
        <dbReference type="EMBL" id="EJK64625.1"/>
    </source>
</evidence>
<keyword evidence="2" id="KW-1133">Transmembrane helix</keyword>
<feature type="region of interest" description="Disordered" evidence="1">
    <location>
        <begin position="1"/>
        <end position="30"/>
    </location>
</feature>
<dbReference type="Proteomes" id="UP000266841">
    <property type="component" value="Unassembled WGS sequence"/>
</dbReference>
<feature type="transmembrane region" description="Helical" evidence="2">
    <location>
        <begin position="198"/>
        <end position="219"/>
    </location>
</feature>
<dbReference type="EMBL" id="AGNL01017061">
    <property type="protein sequence ID" value="EJK64625.1"/>
    <property type="molecule type" value="Genomic_DNA"/>
</dbReference>
<protein>
    <submittedName>
        <fullName evidence="3">Uncharacterized protein</fullName>
    </submittedName>
</protein>
<organism evidence="3 4">
    <name type="scientific">Thalassiosira oceanica</name>
    <name type="common">Marine diatom</name>
    <dbReference type="NCBI Taxonomy" id="159749"/>
    <lineage>
        <taxon>Eukaryota</taxon>
        <taxon>Sar</taxon>
        <taxon>Stramenopiles</taxon>
        <taxon>Ochrophyta</taxon>
        <taxon>Bacillariophyta</taxon>
        <taxon>Coscinodiscophyceae</taxon>
        <taxon>Thalassiosirophycidae</taxon>
        <taxon>Thalassiosirales</taxon>
        <taxon>Thalassiosiraceae</taxon>
        <taxon>Thalassiosira</taxon>
    </lineage>
</organism>
<gene>
    <name evidence="3" type="ORF">THAOC_14622</name>
</gene>
<keyword evidence="2" id="KW-0472">Membrane</keyword>
<proteinExistence type="predicted"/>
<evidence type="ECO:0000256" key="1">
    <source>
        <dbReference type="SAM" id="MobiDB-lite"/>
    </source>
</evidence>
<feature type="transmembrane region" description="Helical" evidence="2">
    <location>
        <begin position="175"/>
        <end position="192"/>
    </location>
</feature>
<feature type="compositionally biased region" description="Basic and acidic residues" evidence="1">
    <location>
        <begin position="1"/>
        <end position="17"/>
    </location>
</feature>
<reference evidence="3 4" key="1">
    <citation type="journal article" date="2012" name="Genome Biol.">
        <title>Genome and low-iron response of an oceanic diatom adapted to chronic iron limitation.</title>
        <authorList>
            <person name="Lommer M."/>
            <person name="Specht M."/>
            <person name="Roy A.S."/>
            <person name="Kraemer L."/>
            <person name="Andreson R."/>
            <person name="Gutowska M.A."/>
            <person name="Wolf J."/>
            <person name="Bergner S.V."/>
            <person name="Schilhabel M.B."/>
            <person name="Klostermeier U.C."/>
            <person name="Beiko R.G."/>
            <person name="Rosenstiel P."/>
            <person name="Hippler M."/>
            <person name="Laroche J."/>
        </authorList>
    </citation>
    <scope>NUCLEOTIDE SEQUENCE [LARGE SCALE GENOMIC DNA]</scope>
    <source>
        <strain evidence="3 4">CCMP1005</strain>
    </source>
</reference>
<keyword evidence="2" id="KW-0812">Transmembrane</keyword>
<keyword evidence="4" id="KW-1185">Reference proteome</keyword>